<dbReference type="InterPro" id="IPR046357">
    <property type="entry name" value="PPIase_dom_sf"/>
</dbReference>
<evidence type="ECO:0000256" key="1">
    <source>
        <dbReference type="PROSITE-ProRule" id="PRU00277"/>
    </source>
</evidence>
<dbReference type="EC" id="5.2.1.8" evidence="1"/>
<dbReference type="AlphaFoldDB" id="A0A9R1W3I1"/>
<dbReference type="Gene3D" id="3.10.50.40">
    <property type="match status" value="1"/>
</dbReference>
<name>A0A9R1W3I1_LACSA</name>
<comment type="catalytic activity">
    <reaction evidence="1">
        <text>[protein]-peptidylproline (omega=180) = [protein]-peptidylproline (omega=0)</text>
        <dbReference type="Rhea" id="RHEA:16237"/>
        <dbReference type="Rhea" id="RHEA-COMP:10747"/>
        <dbReference type="Rhea" id="RHEA-COMP:10748"/>
        <dbReference type="ChEBI" id="CHEBI:83833"/>
        <dbReference type="ChEBI" id="CHEBI:83834"/>
        <dbReference type="EC" id="5.2.1.8"/>
    </reaction>
</comment>
<dbReference type="EMBL" id="NBSK02000003">
    <property type="protein sequence ID" value="KAJ0215501.1"/>
    <property type="molecule type" value="Genomic_DNA"/>
</dbReference>
<evidence type="ECO:0000313" key="3">
    <source>
        <dbReference type="EMBL" id="KAJ0215501.1"/>
    </source>
</evidence>
<gene>
    <name evidence="3" type="ORF">LSAT_V11C300114020</name>
</gene>
<dbReference type="FunFam" id="3.10.50.40:FF:000034">
    <property type="entry name" value="Peptidylprolyl isomerase"/>
    <property type="match status" value="1"/>
</dbReference>
<organism evidence="3 4">
    <name type="scientific">Lactuca sativa</name>
    <name type="common">Garden lettuce</name>
    <dbReference type="NCBI Taxonomy" id="4236"/>
    <lineage>
        <taxon>Eukaryota</taxon>
        <taxon>Viridiplantae</taxon>
        <taxon>Streptophyta</taxon>
        <taxon>Embryophyta</taxon>
        <taxon>Tracheophyta</taxon>
        <taxon>Spermatophyta</taxon>
        <taxon>Magnoliopsida</taxon>
        <taxon>eudicotyledons</taxon>
        <taxon>Gunneridae</taxon>
        <taxon>Pentapetalae</taxon>
        <taxon>asterids</taxon>
        <taxon>campanulids</taxon>
        <taxon>Asterales</taxon>
        <taxon>Asteraceae</taxon>
        <taxon>Cichorioideae</taxon>
        <taxon>Cichorieae</taxon>
        <taxon>Lactucinae</taxon>
        <taxon>Lactuca</taxon>
    </lineage>
</organism>
<protein>
    <recommendedName>
        <fullName evidence="1">peptidylprolyl isomerase</fullName>
        <ecNumber evidence="1">5.2.1.8</ecNumber>
    </recommendedName>
</protein>
<dbReference type="SUPFAM" id="SSF54534">
    <property type="entry name" value="FKBP-like"/>
    <property type="match status" value="1"/>
</dbReference>
<dbReference type="PANTHER" id="PTHR47717">
    <property type="entry name" value="PEPTIDYL-PROLYL CIS-TRANS ISOMERASE FKBP19, CHLOROPLASTIC"/>
    <property type="match status" value="1"/>
</dbReference>
<sequence>MKLRPLSFPLNLDVLLPNKTSGKLKILHRFVVEAGESWIHTYKWCWGLQLQLPDLFPHSLPLNLLLHRNGCTTKSNHPQFYIPSTHPLPYLVQDSAPINDTKSSNIDRRKWLVSSVGLLAVSLGNPLGNGVAMASNFADMPALKGKDYGKTKMKYPDYAETSSGLQYKDLRAGSGATPKIGDTVVVDWDGYTIGYYGRIFEARNKTKGGSFEGDDKSFYRFRLGSHEVIPAFEEAVAGMSLGGIRRIIVPPDLGYPENDYNKSGPRPTTFSGQRALDFVLRNQGLIDKTLLFDIELLNIIPN</sequence>
<accession>A0A9R1W3I1</accession>
<dbReference type="PROSITE" id="PS50059">
    <property type="entry name" value="FKBP_PPIASE"/>
    <property type="match status" value="1"/>
</dbReference>
<dbReference type="Gramene" id="rna-gnl|WGS:NBSK|LSAT_3X32621_mrna">
    <property type="protein sequence ID" value="cds-PLY85462.1"/>
    <property type="gene ID" value="gene-LSAT_3X32621"/>
</dbReference>
<dbReference type="PANTHER" id="PTHR47717:SF1">
    <property type="entry name" value="PEPTIDYL-PROLYL CIS-TRANS ISOMERASE FKBP19, CHLOROPLASTIC"/>
    <property type="match status" value="1"/>
</dbReference>
<reference evidence="3 4" key="1">
    <citation type="journal article" date="2017" name="Nat. Commun.">
        <title>Genome assembly with in vitro proximity ligation data and whole-genome triplication in lettuce.</title>
        <authorList>
            <person name="Reyes-Chin-Wo S."/>
            <person name="Wang Z."/>
            <person name="Yang X."/>
            <person name="Kozik A."/>
            <person name="Arikit S."/>
            <person name="Song C."/>
            <person name="Xia L."/>
            <person name="Froenicke L."/>
            <person name="Lavelle D.O."/>
            <person name="Truco M.J."/>
            <person name="Xia R."/>
            <person name="Zhu S."/>
            <person name="Xu C."/>
            <person name="Xu H."/>
            <person name="Xu X."/>
            <person name="Cox K."/>
            <person name="Korf I."/>
            <person name="Meyers B.C."/>
            <person name="Michelmore R.W."/>
        </authorList>
    </citation>
    <scope>NUCLEOTIDE SEQUENCE [LARGE SCALE GENOMIC DNA]</scope>
    <source>
        <strain evidence="4">cv. Salinas</strain>
        <tissue evidence="3">Seedlings</tissue>
    </source>
</reference>
<dbReference type="InterPro" id="IPR044208">
    <property type="entry name" value="FKBP19-like"/>
</dbReference>
<dbReference type="Pfam" id="PF00254">
    <property type="entry name" value="FKBP_C"/>
    <property type="match status" value="1"/>
</dbReference>
<dbReference type="GO" id="GO:0003755">
    <property type="term" value="F:peptidyl-prolyl cis-trans isomerase activity"/>
    <property type="evidence" value="ECO:0007669"/>
    <property type="project" value="UniProtKB-KW"/>
</dbReference>
<evidence type="ECO:0000259" key="2">
    <source>
        <dbReference type="PROSITE" id="PS50059"/>
    </source>
</evidence>
<keyword evidence="1" id="KW-0413">Isomerase</keyword>
<keyword evidence="4" id="KW-1185">Reference proteome</keyword>
<dbReference type="Proteomes" id="UP000235145">
    <property type="component" value="Unassembled WGS sequence"/>
</dbReference>
<feature type="domain" description="PPIase FKBP-type" evidence="2">
    <location>
        <begin position="181"/>
        <end position="300"/>
    </location>
</feature>
<dbReference type="InterPro" id="IPR001179">
    <property type="entry name" value="PPIase_FKBP_dom"/>
</dbReference>
<keyword evidence="1" id="KW-0697">Rotamase</keyword>
<comment type="caution">
    <text evidence="3">The sequence shown here is derived from an EMBL/GenBank/DDBJ whole genome shotgun (WGS) entry which is preliminary data.</text>
</comment>
<evidence type="ECO:0000313" key="4">
    <source>
        <dbReference type="Proteomes" id="UP000235145"/>
    </source>
</evidence>
<proteinExistence type="predicted"/>